<evidence type="ECO:0000313" key="3">
    <source>
        <dbReference type="EMBL" id="MDO7877761.1"/>
    </source>
</evidence>
<evidence type="ECO:0000256" key="2">
    <source>
        <dbReference type="SAM" id="SignalP"/>
    </source>
</evidence>
<dbReference type="EMBL" id="JAUQSY010000026">
    <property type="protein sequence ID" value="MDO7877761.1"/>
    <property type="molecule type" value="Genomic_DNA"/>
</dbReference>
<comment type="caution">
    <text evidence="3">The sequence shown here is derived from an EMBL/GenBank/DDBJ whole genome shotgun (WGS) entry which is preliminary data.</text>
</comment>
<dbReference type="RefSeq" id="WP_305009218.1">
    <property type="nucleotide sequence ID" value="NZ_JAUQSY010000026.1"/>
</dbReference>
<organism evidence="3 4">
    <name type="scientific">Hymenobacter aranciens</name>
    <dbReference type="NCBI Taxonomy" id="3063996"/>
    <lineage>
        <taxon>Bacteria</taxon>
        <taxon>Pseudomonadati</taxon>
        <taxon>Bacteroidota</taxon>
        <taxon>Cytophagia</taxon>
        <taxon>Cytophagales</taxon>
        <taxon>Hymenobacteraceae</taxon>
        <taxon>Hymenobacter</taxon>
    </lineage>
</organism>
<name>A0ABT9BHL8_9BACT</name>
<keyword evidence="4" id="KW-1185">Reference proteome</keyword>
<gene>
    <name evidence="3" type="ORF">Q5H93_23700</name>
</gene>
<sequence length="90" mass="9972">MKKIFSLLLMVFFLTAAAGLSEARDTKPGKASKASRKSFRHTSESSKGKNSKAQFRKENKGGGIVDLNPRSPEKFKTARANPGYKYLKPH</sequence>
<evidence type="ECO:0000313" key="4">
    <source>
        <dbReference type="Proteomes" id="UP001176429"/>
    </source>
</evidence>
<accession>A0ABT9BHL8</accession>
<feature type="signal peptide" evidence="2">
    <location>
        <begin position="1"/>
        <end position="18"/>
    </location>
</feature>
<feature type="chain" id="PRO_5046194703" evidence="2">
    <location>
        <begin position="19"/>
        <end position="90"/>
    </location>
</feature>
<feature type="region of interest" description="Disordered" evidence="1">
    <location>
        <begin position="22"/>
        <end position="90"/>
    </location>
</feature>
<proteinExistence type="predicted"/>
<dbReference type="Proteomes" id="UP001176429">
    <property type="component" value="Unassembled WGS sequence"/>
</dbReference>
<evidence type="ECO:0000256" key="1">
    <source>
        <dbReference type="SAM" id="MobiDB-lite"/>
    </source>
</evidence>
<keyword evidence="2" id="KW-0732">Signal</keyword>
<reference evidence="3" key="1">
    <citation type="submission" date="2023-07" db="EMBL/GenBank/DDBJ databases">
        <authorList>
            <person name="Kim M.K."/>
        </authorList>
    </citation>
    <scope>NUCLEOTIDE SEQUENCE</scope>
    <source>
        <strain evidence="3">ASUV-10-1</strain>
    </source>
</reference>
<protein>
    <submittedName>
        <fullName evidence="3">Uncharacterized protein</fullName>
    </submittedName>
</protein>